<sequence>MQLLRYQILFLVQLLLLAYDLFVNAFVEYLGSINVYALVMYTLQDLFLISATIIICLEFSSTFMFQAGLASLVISKFKGTLITLAVYFVLCLALHIWGLTLRWNDTRLLPSNAGYLALLAVQRTWALLHYFFYKRAMYRLGDIRFYMETDAVRKQFEKKG</sequence>
<dbReference type="Pfam" id="PF14935">
    <property type="entry name" value="TMEM138"/>
    <property type="match status" value="1"/>
</dbReference>
<feature type="transmembrane region" description="Helical" evidence="14">
    <location>
        <begin position="113"/>
        <end position="133"/>
    </location>
</feature>
<proteinExistence type="inferred from homology"/>
<evidence type="ECO:0000313" key="16">
    <source>
        <dbReference type="Proteomes" id="UP000316759"/>
    </source>
</evidence>
<name>A0A504YEY3_FASGI</name>
<keyword evidence="9 14" id="KW-1133">Transmembrane helix</keyword>
<reference evidence="15 16" key="1">
    <citation type="submission" date="2019-04" db="EMBL/GenBank/DDBJ databases">
        <title>Annotation for the trematode Fasciola gigantica.</title>
        <authorList>
            <person name="Choi Y.-J."/>
        </authorList>
    </citation>
    <scope>NUCLEOTIDE SEQUENCE [LARGE SCALE GENOMIC DNA]</scope>
    <source>
        <strain evidence="15">Uganda_cow_1</strain>
    </source>
</reference>
<keyword evidence="6" id="KW-0926">Vacuole</keyword>
<evidence type="ECO:0000256" key="14">
    <source>
        <dbReference type="SAM" id="Phobius"/>
    </source>
</evidence>
<keyword evidence="8" id="KW-0970">Cilium biogenesis/degradation</keyword>
<dbReference type="PANTHER" id="PTHR13306">
    <property type="entry name" value="TRANSMEMBRANE PROTEIN 138"/>
    <property type="match status" value="1"/>
</dbReference>
<dbReference type="PANTHER" id="PTHR13306:SF6">
    <property type="entry name" value="TRANSMEMBRANE PROTEIN 138"/>
    <property type="match status" value="1"/>
</dbReference>
<comment type="similarity">
    <text evidence="4">Belongs to the TMEM138 family.</text>
</comment>
<keyword evidence="7 14" id="KW-0812">Transmembrane</keyword>
<dbReference type="InterPro" id="IPR024133">
    <property type="entry name" value="TM_138"/>
</dbReference>
<evidence type="ECO:0000256" key="8">
    <source>
        <dbReference type="ARBA" id="ARBA00022794"/>
    </source>
</evidence>
<keyword evidence="13" id="KW-0966">Cell projection</keyword>
<evidence type="ECO:0000256" key="2">
    <source>
        <dbReference type="ARBA" id="ARBA00004128"/>
    </source>
</evidence>
<evidence type="ECO:0000256" key="3">
    <source>
        <dbReference type="ARBA" id="ARBA00004138"/>
    </source>
</evidence>
<dbReference type="OrthoDB" id="189688at2759"/>
<gene>
    <name evidence="15" type="ORF">FGIG_09286</name>
</gene>
<comment type="function">
    <text evidence="1">Required for ciliogenesis.</text>
</comment>
<organism evidence="15 16">
    <name type="scientific">Fasciola gigantica</name>
    <name type="common">Giant liver fluke</name>
    <dbReference type="NCBI Taxonomy" id="46835"/>
    <lineage>
        <taxon>Eukaryota</taxon>
        <taxon>Metazoa</taxon>
        <taxon>Spiralia</taxon>
        <taxon>Lophotrochozoa</taxon>
        <taxon>Platyhelminthes</taxon>
        <taxon>Trematoda</taxon>
        <taxon>Digenea</taxon>
        <taxon>Plagiorchiida</taxon>
        <taxon>Echinostomata</taxon>
        <taxon>Echinostomatoidea</taxon>
        <taxon>Fasciolidae</taxon>
        <taxon>Fasciola</taxon>
    </lineage>
</organism>
<evidence type="ECO:0000256" key="11">
    <source>
        <dbReference type="ARBA" id="ARBA00023136"/>
    </source>
</evidence>
<dbReference type="AlphaFoldDB" id="A0A504YEY3"/>
<dbReference type="GO" id="GO:0005774">
    <property type="term" value="C:vacuolar membrane"/>
    <property type="evidence" value="ECO:0007669"/>
    <property type="project" value="UniProtKB-SubCell"/>
</dbReference>
<evidence type="ECO:0000256" key="4">
    <source>
        <dbReference type="ARBA" id="ARBA00010572"/>
    </source>
</evidence>
<dbReference type="GO" id="GO:0005929">
    <property type="term" value="C:cilium"/>
    <property type="evidence" value="ECO:0007669"/>
    <property type="project" value="UniProtKB-SubCell"/>
</dbReference>
<feature type="transmembrane region" description="Helical" evidence="14">
    <location>
        <begin position="47"/>
        <end position="74"/>
    </location>
</feature>
<dbReference type="EMBL" id="SUNJ01014333">
    <property type="protein sequence ID" value="TPP56560.1"/>
    <property type="molecule type" value="Genomic_DNA"/>
</dbReference>
<evidence type="ECO:0000256" key="5">
    <source>
        <dbReference type="ARBA" id="ARBA00014515"/>
    </source>
</evidence>
<evidence type="ECO:0000256" key="6">
    <source>
        <dbReference type="ARBA" id="ARBA00022554"/>
    </source>
</evidence>
<evidence type="ECO:0000256" key="9">
    <source>
        <dbReference type="ARBA" id="ARBA00022989"/>
    </source>
</evidence>
<keyword evidence="16" id="KW-1185">Reference proteome</keyword>
<evidence type="ECO:0000256" key="1">
    <source>
        <dbReference type="ARBA" id="ARBA00003709"/>
    </source>
</evidence>
<dbReference type="GO" id="GO:0030030">
    <property type="term" value="P:cell projection organization"/>
    <property type="evidence" value="ECO:0007669"/>
    <property type="project" value="UniProtKB-KW"/>
</dbReference>
<evidence type="ECO:0000313" key="15">
    <source>
        <dbReference type="EMBL" id="TPP56560.1"/>
    </source>
</evidence>
<evidence type="ECO:0000256" key="13">
    <source>
        <dbReference type="ARBA" id="ARBA00023273"/>
    </source>
</evidence>
<evidence type="ECO:0000256" key="10">
    <source>
        <dbReference type="ARBA" id="ARBA00023069"/>
    </source>
</evidence>
<keyword evidence="10" id="KW-0969">Cilium</keyword>
<evidence type="ECO:0000256" key="7">
    <source>
        <dbReference type="ARBA" id="ARBA00022692"/>
    </source>
</evidence>
<comment type="caution">
    <text evidence="15">The sequence shown here is derived from an EMBL/GenBank/DDBJ whole genome shotgun (WGS) entry which is preliminary data.</text>
</comment>
<feature type="transmembrane region" description="Helical" evidence="14">
    <location>
        <begin position="7"/>
        <end position="27"/>
    </location>
</feature>
<keyword evidence="11 14" id="KW-0472">Membrane</keyword>
<feature type="transmembrane region" description="Helical" evidence="14">
    <location>
        <begin position="81"/>
        <end position="101"/>
    </location>
</feature>
<dbReference type="Proteomes" id="UP000316759">
    <property type="component" value="Unassembled WGS sequence"/>
</dbReference>
<accession>A0A504YEY3</accession>
<evidence type="ECO:0000256" key="12">
    <source>
        <dbReference type="ARBA" id="ARBA00023180"/>
    </source>
</evidence>
<comment type="subcellular location">
    <subcellularLocation>
        <location evidence="3">Cell projection</location>
        <location evidence="3">Cilium</location>
    </subcellularLocation>
    <subcellularLocation>
        <location evidence="2">Vacuole membrane</location>
        <topology evidence="2">Multi-pass membrane protein</topology>
    </subcellularLocation>
</comment>
<keyword evidence="12" id="KW-0325">Glycoprotein</keyword>
<protein>
    <recommendedName>
        <fullName evidence="5">Transmembrane protein 138</fullName>
    </recommendedName>
</protein>